<protein>
    <submittedName>
        <fullName evidence="1">Uncharacterized protein</fullName>
    </submittedName>
</protein>
<comment type="caution">
    <text evidence="1">The sequence shown here is derived from an EMBL/GenBank/DDBJ whole genome shotgun (WGS) entry which is preliminary data.</text>
</comment>
<evidence type="ECO:0000313" key="1">
    <source>
        <dbReference type="EMBL" id="PTQ69777.1"/>
    </source>
</evidence>
<dbReference type="EMBL" id="QAOI01000033">
    <property type="protein sequence ID" value="PTQ69777.1"/>
    <property type="molecule type" value="Genomic_DNA"/>
</dbReference>
<evidence type="ECO:0000313" key="2">
    <source>
        <dbReference type="Proteomes" id="UP000244128"/>
    </source>
</evidence>
<name>A0A2T5HE01_9PROT</name>
<organism evidence="1 2">
    <name type="scientific">Nitrosomonas oligotropha</name>
    <dbReference type="NCBI Taxonomy" id="42354"/>
    <lineage>
        <taxon>Bacteria</taxon>
        <taxon>Pseudomonadati</taxon>
        <taxon>Pseudomonadota</taxon>
        <taxon>Betaproteobacteria</taxon>
        <taxon>Nitrosomonadales</taxon>
        <taxon>Nitrosomonadaceae</taxon>
        <taxon>Nitrosomonas</taxon>
    </lineage>
</organism>
<accession>A0A2T5HE01</accession>
<proteinExistence type="predicted"/>
<sequence>MKKDKEDMRKSYKRSDFATLERGKFFAEVAEGTSVVLLEPEVAKAFPTSKAVNEALSELLALTEKTARITRRSTKARAKAVRTD</sequence>
<dbReference type="Proteomes" id="UP000244128">
    <property type="component" value="Unassembled WGS sequence"/>
</dbReference>
<reference evidence="1 2" key="1">
    <citation type="submission" date="2018-04" db="EMBL/GenBank/DDBJ databases">
        <title>Active sludge and wastewater microbial communities from Klosterneuburg, Austria.</title>
        <authorList>
            <person name="Wagner M."/>
        </authorList>
    </citation>
    <scope>NUCLEOTIDE SEQUENCE [LARGE SCALE GENOMIC DNA]</scope>
    <source>
        <strain evidence="1 2">Nm49</strain>
    </source>
</reference>
<gene>
    <name evidence="1" type="ORF">C8R26_13310</name>
</gene>
<dbReference type="RefSeq" id="WP_107804314.1">
    <property type="nucleotide sequence ID" value="NZ_QAOI01000033.1"/>
</dbReference>
<dbReference type="AlphaFoldDB" id="A0A2T5HE01"/>